<organism evidence="5 6">
    <name type="scientific">Actinopolyspora saharensis</name>
    <dbReference type="NCBI Taxonomy" id="995062"/>
    <lineage>
        <taxon>Bacteria</taxon>
        <taxon>Bacillati</taxon>
        <taxon>Actinomycetota</taxon>
        <taxon>Actinomycetes</taxon>
        <taxon>Actinopolysporales</taxon>
        <taxon>Actinopolysporaceae</taxon>
        <taxon>Actinopolyspora</taxon>
    </lineage>
</organism>
<dbReference type="Gene3D" id="3.40.50.300">
    <property type="entry name" value="P-loop containing nucleotide triphosphate hydrolases"/>
    <property type="match status" value="2"/>
</dbReference>
<dbReference type="GO" id="GO:0004386">
    <property type="term" value="F:helicase activity"/>
    <property type="evidence" value="ECO:0007669"/>
    <property type="project" value="UniProtKB-KW"/>
</dbReference>
<keyword evidence="6" id="KW-1185">Reference proteome</keyword>
<sequence length="701" mass="77481">MSEHTELDAFAALHPVVQYHLANTLRWPGLRPLQAEAVQPVLSGADCLLLAPTAGGKTEAAALPLLTRMAEENWQGTSVLYLCPLRALLNNLQPRLSSYAAWLGRSVALWHGDIGQSARARVLRERPDILLTTPESVEAMLVSSKVDPRVLFEGLRAVVVDEVHAFAGDDRGWHLLALCERLSRTVGRPLQRIGLSATVGNPGELVRWLQGTEQSRPRRVVQPTVSPAAPDTEITLDYVGSVPNAAKVIASLHEGEKRLVFVDSRRRAEELGTALRSQGVTTFLSHSSLSASERRRSEEAFAESSGTVIVATSTLELGVDVGDLDRVIQLDAPRTVASFLQRLGRTGRRTGTSRNCLFLCLEEESLLQAAGLLERWAAGWIEPIAPPSSPRHIAAQQLLALSLQEHRIGAHTWRDWWGELPLFDEHAEEIVDFLRSEGYFEADGDLLFIGPEAERRFGRRYFSDLTAVFSAPPEFTVLHGREEVGTIGDELLIEETDGPRVLLLSGRAWQVNHVDWARRRCWVDPSELTGRAKWTSGGGGLSFVLTRGMRAVLLGTDPAGVTLTQRAEKILHGIRDSHAEHVAPDKLLLRETRSGEFRWWTWAGSAVNRTLQASLPEIIDPRQRINDRSLRLLPDLTSRDISTALAEVELRNPVVNARAVSGLKFSAALPPELAMDTLATRLGDQTHAREVLAEPRHILRR</sequence>
<dbReference type="Proteomes" id="UP000199301">
    <property type="component" value="Unassembled WGS sequence"/>
</dbReference>
<gene>
    <name evidence="5" type="ORF">SAMN04489718_0479</name>
</gene>
<keyword evidence="5" id="KW-0378">Hydrolase</keyword>
<evidence type="ECO:0000259" key="4">
    <source>
        <dbReference type="PROSITE" id="PS51194"/>
    </source>
</evidence>
<dbReference type="InterPro" id="IPR001650">
    <property type="entry name" value="Helicase_C-like"/>
</dbReference>
<dbReference type="SMART" id="SM00490">
    <property type="entry name" value="HELICc"/>
    <property type="match status" value="1"/>
</dbReference>
<evidence type="ECO:0000256" key="1">
    <source>
        <dbReference type="ARBA" id="ARBA00022741"/>
    </source>
</evidence>
<dbReference type="InterPro" id="IPR014001">
    <property type="entry name" value="Helicase_ATP-bd"/>
</dbReference>
<evidence type="ECO:0000313" key="6">
    <source>
        <dbReference type="Proteomes" id="UP000199301"/>
    </source>
</evidence>
<dbReference type="InterPro" id="IPR027417">
    <property type="entry name" value="P-loop_NTPase"/>
</dbReference>
<evidence type="ECO:0000259" key="3">
    <source>
        <dbReference type="PROSITE" id="PS51192"/>
    </source>
</evidence>
<dbReference type="PANTHER" id="PTHR47962:SF5">
    <property type="entry name" value="ATP-DEPENDENT HELICASE LHR-RELATED"/>
    <property type="match status" value="1"/>
</dbReference>
<keyword evidence="5" id="KW-0347">Helicase</keyword>
<proteinExistence type="predicted"/>
<feature type="domain" description="Helicase ATP-binding" evidence="3">
    <location>
        <begin position="38"/>
        <end position="217"/>
    </location>
</feature>
<reference evidence="6" key="1">
    <citation type="submission" date="2016-10" db="EMBL/GenBank/DDBJ databases">
        <authorList>
            <person name="Varghese N."/>
            <person name="Submissions S."/>
        </authorList>
    </citation>
    <scope>NUCLEOTIDE SEQUENCE [LARGE SCALE GENOMIC DNA]</scope>
    <source>
        <strain evidence="6">DSM 45459</strain>
    </source>
</reference>
<keyword evidence="1" id="KW-0547">Nucleotide-binding</keyword>
<dbReference type="PANTHER" id="PTHR47962">
    <property type="entry name" value="ATP-DEPENDENT HELICASE LHR-RELATED-RELATED"/>
    <property type="match status" value="1"/>
</dbReference>
<dbReference type="Pfam" id="PF00270">
    <property type="entry name" value="DEAD"/>
    <property type="match status" value="1"/>
</dbReference>
<evidence type="ECO:0000256" key="2">
    <source>
        <dbReference type="ARBA" id="ARBA00022840"/>
    </source>
</evidence>
<dbReference type="GO" id="GO:0016887">
    <property type="term" value="F:ATP hydrolysis activity"/>
    <property type="evidence" value="ECO:0007669"/>
    <property type="project" value="TreeGrafter"/>
</dbReference>
<dbReference type="GO" id="GO:0003677">
    <property type="term" value="F:DNA binding"/>
    <property type="evidence" value="ECO:0007669"/>
    <property type="project" value="TreeGrafter"/>
</dbReference>
<dbReference type="RefSeq" id="WP_092520734.1">
    <property type="nucleotide sequence ID" value="NZ_FNKO01000001.1"/>
</dbReference>
<accession>A0A1H0YJ30</accession>
<dbReference type="OrthoDB" id="9815222at2"/>
<dbReference type="EMBL" id="FNKO01000001">
    <property type="protein sequence ID" value="SDQ14921.1"/>
    <property type="molecule type" value="Genomic_DNA"/>
</dbReference>
<name>A0A1H0YJ30_9ACTN</name>
<dbReference type="GO" id="GO:0005524">
    <property type="term" value="F:ATP binding"/>
    <property type="evidence" value="ECO:0007669"/>
    <property type="project" value="UniProtKB-KW"/>
</dbReference>
<dbReference type="SMART" id="SM00487">
    <property type="entry name" value="DEXDc"/>
    <property type="match status" value="1"/>
</dbReference>
<evidence type="ECO:0000313" key="5">
    <source>
        <dbReference type="EMBL" id="SDQ14921.1"/>
    </source>
</evidence>
<dbReference type="PROSITE" id="PS51194">
    <property type="entry name" value="HELICASE_CTER"/>
    <property type="match status" value="1"/>
</dbReference>
<feature type="domain" description="Helicase C-terminal" evidence="4">
    <location>
        <begin position="244"/>
        <end position="399"/>
    </location>
</feature>
<dbReference type="PROSITE" id="PS51192">
    <property type="entry name" value="HELICASE_ATP_BIND_1"/>
    <property type="match status" value="1"/>
</dbReference>
<keyword evidence="2" id="KW-0067">ATP-binding</keyword>
<dbReference type="InterPro" id="IPR011545">
    <property type="entry name" value="DEAD/DEAH_box_helicase_dom"/>
</dbReference>
<dbReference type="AlphaFoldDB" id="A0A1H0YJ30"/>
<dbReference type="InterPro" id="IPR052511">
    <property type="entry name" value="ATP-dep_Helicase"/>
</dbReference>
<dbReference type="SUPFAM" id="SSF52540">
    <property type="entry name" value="P-loop containing nucleoside triphosphate hydrolases"/>
    <property type="match status" value="1"/>
</dbReference>
<protein>
    <submittedName>
        <fullName evidence="5">ATP-dependent helicase Lhr and Lhr-like helicase</fullName>
    </submittedName>
</protein>
<dbReference type="STRING" id="995062.SAMN04489718_0479"/>
<dbReference type="Pfam" id="PF00271">
    <property type="entry name" value="Helicase_C"/>
    <property type="match status" value="1"/>
</dbReference>